<name>A0A101XSP7_9BACL</name>
<proteinExistence type="predicted"/>
<protein>
    <recommendedName>
        <fullName evidence="3">DUF5590 domain-containing protein</fullName>
    </recommendedName>
</protein>
<keyword evidence="2" id="KW-1185">Reference proteome</keyword>
<comment type="caution">
    <text evidence="1">The sequence shown here is derived from an EMBL/GenBank/DDBJ whole genome shotgun (WGS) entry which is preliminary data.</text>
</comment>
<sequence length="174" mass="18844">MKRSIIWGFVGFFVLVMLCAASAVAWIYPRLSAVDSPNVRAAQLALNHTALSRVTAVKWFTGGALSQTVYGVDAMGRPLDVFVYGNATIPVYANSLIAPKRAVQALTAIGIHPLSVLTVSLGYCRVEPYLKQTNAIYFVSAKTPDGRYAFAYVNAYTGALLWHATATVNHPYLA</sequence>
<evidence type="ECO:0000313" key="2">
    <source>
        <dbReference type="Proteomes" id="UP000053557"/>
    </source>
</evidence>
<dbReference type="OrthoDB" id="2990956at2"/>
<evidence type="ECO:0008006" key="3">
    <source>
        <dbReference type="Google" id="ProtNLM"/>
    </source>
</evidence>
<dbReference type="RefSeq" id="WP_067712785.1">
    <property type="nucleotide sequence ID" value="NZ_LPVJ01000009.1"/>
</dbReference>
<accession>A0A101XSP7</accession>
<dbReference type="EMBL" id="LPVJ01000009">
    <property type="protein sequence ID" value="KUO96835.1"/>
    <property type="molecule type" value="Genomic_DNA"/>
</dbReference>
<dbReference type="Proteomes" id="UP000053557">
    <property type="component" value="Unassembled WGS sequence"/>
</dbReference>
<organism evidence="1 2">
    <name type="scientific">Ferroacidibacillus organovorans</name>
    <dbReference type="NCBI Taxonomy" id="1765683"/>
    <lineage>
        <taxon>Bacteria</taxon>
        <taxon>Bacillati</taxon>
        <taxon>Bacillota</taxon>
        <taxon>Bacilli</taxon>
        <taxon>Bacillales</taxon>
        <taxon>Alicyclobacillaceae</taxon>
        <taxon>Ferroacidibacillus</taxon>
    </lineage>
</organism>
<gene>
    <name evidence="1" type="ORF">ATW55_08485</name>
</gene>
<dbReference type="AlphaFoldDB" id="A0A101XSP7"/>
<evidence type="ECO:0000313" key="1">
    <source>
        <dbReference type="EMBL" id="KUO96835.1"/>
    </source>
</evidence>
<reference evidence="1 2" key="1">
    <citation type="submission" date="2015-12" db="EMBL/GenBank/DDBJ databases">
        <title>Draft genome sequence of Acidibacillus ferrooxidans ITV001, isolated from a chalcopyrite acid mine drainage site in Brazil.</title>
        <authorList>
            <person name="Dall'Agnol H."/>
            <person name="Nancucheo I."/>
            <person name="Johnson B."/>
            <person name="Oliveira R."/>
            <person name="Leite L."/>
            <person name="Pylro V."/>
            <person name="Nunes G.L."/>
            <person name="Tzotzos G."/>
            <person name="Fernandes G.R."/>
            <person name="Dutra J."/>
            <person name="Orellana S.C."/>
            <person name="Oliveira G."/>
        </authorList>
    </citation>
    <scope>NUCLEOTIDE SEQUENCE [LARGE SCALE GENOMIC DNA]</scope>
    <source>
        <strain evidence="2">ITV01</strain>
    </source>
</reference>